<dbReference type="SUPFAM" id="SSF57850">
    <property type="entry name" value="RING/U-box"/>
    <property type="match status" value="1"/>
</dbReference>
<evidence type="ECO:0000259" key="17">
    <source>
        <dbReference type="PROSITE" id="PS50089"/>
    </source>
</evidence>
<comment type="subunit">
    <text evidence="15">Component of the ribosome quality control complex (RQC).</text>
</comment>
<feature type="region of interest" description="Disordered" evidence="16">
    <location>
        <begin position="1"/>
        <end position="22"/>
    </location>
</feature>
<dbReference type="InterPro" id="IPR001841">
    <property type="entry name" value="Znf_RING"/>
</dbReference>
<evidence type="ECO:0000256" key="9">
    <source>
        <dbReference type="ARBA" id="ARBA00022723"/>
    </source>
</evidence>
<evidence type="ECO:0000256" key="2">
    <source>
        <dbReference type="ARBA" id="ARBA00004514"/>
    </source>
</evidence>
<dbReference type="PANTHER" id="PTHR12389:SF0">
    <property type="entry name" value="E3 UBIQUITIN-PROTEIN LIGASE LISTERIN"/>
    <property type="match status" value="1"/>
</dbReference>
<name>A0AAD8P0W7_TARER</name>
<dbReference type="EC" id="2.3.2.27" evidence="5 15"/>
<dbReference type="FunFam" id="3.30.40.10:FF:000038">
    <property type="entry name" value="E3 ubiquitin-protein ligase listerin"/>
    <property type="match status" value="1"/>
</dbReference>
<dbReference type="InterPro" id="IPR013083">
    <property type="entry name" value="Znf_RING/FYVE/PHD"/>
</dbReference>
<dbReference type="GO" id="GO:0043023">
    <property type="term" value="F:ribosomal large subunit binding"/>
    <property type="evidence" value="ECO:0007669"/>
    <property type="project" value="TreeGrafter"/>
</dbReference>
<sequence>MGKQKGEAARSKARPSSSSLAASLLPSGATAVGFGGYVGTSRLDTSLPTTSDSSLLDIDAELAQHLKRLSRKDPTTKLKALTTLSTLFKEKSAKDVAPIIPQWAFEYKKLLQDYNREVRRATHDTMATLVSIVGRNLAPHLKSLMGPWWFSQFDSVHEVSQAAKRSLQAAFPAQEKRLDALILCTDEVFMYLEDNLKLTPQSMSDKAVALDELQDMHQQVISASLLALATLIDILINERHGSENSSSEQKNVLKARSAAISHAEKLLSVHKCLDFLKSHSCAIRSAAYSLIGSSVKNVPHTLNEANIKTLAPAILGAFHEKVPTCHSSMWEAVLMLCRKCPESWTTLNVQKTFLNRFWNFLRNGCFGSQQVSYPALVLLLDCIPPKVIAADRFFLEFFQNFWAGKSHSQSSNAELAFFQSFRECFLWVLQNAQRYCDGVKAFHQFRRAIVDEVLLKMMWHDYLLFPLSEDKNKKIDSKYQAGHVQEFGKCIIEILSGIFSLEPNLLSVFCLAFEENCLDAFQQGEDIENCENVDKIIRFLLLVDLFAVRKGDSWPLSYLVGPVLSKSFQLIQTAESPNAVKFMLAVISIFGPRKFVQEVMLEKNESTCLLEEKNESLSLKQFLQYFNEIFVSWCLQIDGCSTSSRLDLLFALLDDDCFSEQCDSIFLHAARIHDSNYTCILKLVMEKTREECVKRKLNLDLSHHGLLDSTALSITRSSPPFGSYDAQFICVALGGKSEEDQANFLSENTSMFIFEEIFRKLRCYIGTSDFTWVKCANIELSAGKEHVTIEDCASLTSVLEMANFSMEVLSGSFYRLVNLAKNSAFLPRVLAALFVIDWEHSTSSVFYEGLDNEAYREVMDRYNFCKSVHTFRKKIIKFIKNLSLDCRSILGGTLVQAVRCILFNEDKLDIGKVTSLGCLCFLDVVDNLCQSQVEEQTLLDQLLNKCDSWPLWATFDVKDGQRLASLKFEIISSDVSENHPMAAFVDKLISKVGIARVIAGSISSEEVMAGHSDYPRAWLASEMLCTWKWQGGSALTSFLPSLIQHARTQASFTRSDNLLDSIVDILINGAIVQGASSEMSCSSIYPSLYDELENIENVYLRALISILHILFEDNIWGRDKARGIFNLLVDRLFIGEAVNSNCLKILVLVMSVLVGPLFGNEITDSSENTEVYDVIEGWLQRTLIFPPLNTWLSGEDMEDWYQLVLSCYPLGGNQHFKPQRYITHVERCLLLELLRKQRLGSTSALVNKLPIVQMLLSKLTVVVVGYCWSDFNHDDWDFVLYKSRYWIESTVILMEEVAESVNETITNGPTSGILENLQRIVLGLDLASLKLATHALIAFSMFCRLIGQNAVENENDPNLLRPEKWDLTKDKILQGILRLLLSTGAAEAIAGSFSSMASFVIASSRVGVCYFWELVSSTAVESSSYARDRAIKSFDIWGLSKGAVSSLYAILFSSKPVLYMQYAAYVILSSEPIADLVIVTQERSSLLHESDIDDKDSLDLSLENKIQLREEISFFLENTPFEINELDLLAPDRVHVFIAWSLLLSHVLSSPSSPTREKLIQHIKDSPSYSMILDCIFQHIPLELYAASVKNKLSHLPAGSSEFSQAATRAITDNSVLFAVESLWPVGPDGMASFAGAIYGLMLRTLPAYVRDWFNDIRDRTSSSAIEFFTKTCCSPHLITNELSQIKKADLCDENFSVSVSKSANEVVATYTKDESNMDLVVRLPSSYPLRPVDVECTRSLGISEVKQRKWLLSMISFVRNQNGGLAEAIRIWKNNFDKEFEGVEECPICYSVIHTSNHSVPRRACRTCKHKFHSACLYKWFLTSNKSNCPLCQSLF</sequence>
<feature type="compositionally biased region" description="Basic and acidic residues" evidence="16">
    <location>
        <begin position="1"/>
        <end position="10"/>
    </location>
</feature>
<dbReference type="InterPro" id="IPR039795">
    <property type="entry name" value="LTN1/Rkr1"/>
</dbReference>
<evidence type="ECO:0000256" key="8">
    <source>
        <dbReference type="ARBA" id="ARBA00022679"/>
    </source>
</evidence>
<dbReference type="SMART" id="SM00184">
    <property type="entry name" value="RING"/>
    <property type="match status" value="1"/>
</dbReference>
<dbReference type="Pfam" id="PF22958">
    <property type="entry name" value="Ltn1_1st"/>
    <property type="match status" value="1"/>
</dbReference>
<reference evidence="18" key="1">
    <citation type="journal article" date="2023" name="bioRxiv">
        <title>Improved chromosome-level genome assembly for marigold (Tagetes erecta).</title>
        <authorList>
            <person name="Jiang F."/>
            <person name="Yuan L."/>
            <person name="Wang S."/>
            <person name="Wang H."/>
            <person name="Xu D."/>
            <person name="Wang A."/>
            <person name="Fan W."/>
        </authorList>
    </citation>
    <scope>NUCLEOTIDE SEQUENCE</scope>
    <source>
        <strain evidence="18">WSJ</strain>
        <tissue evidence="18">Leaf</tissue>
    </source>
</reference>
<keyword evidence="13 15" id="KW-0862">Zinc</keyword>
<dbReference type="InterPro" id="IPR054477">
    <property type="entry name" value="LTN1_E3_ligase_6th"/>
</dbReference>
<comment type="function">
    <text evidence="15">E3 ubiquitin-protein ligase. Component of the ribosome quality control complex (RQC), a ribosome-associated complex that mediates ubiquitination and extraction of incompletely synthesized nascent chains for proteasomal degradation.</text>
</comment>
<evidence type="ECO:0000256" key="10">
    <source>
        <dbReference type="ARBA" id="ARBA00022737"/>
    </source>
</evidence>
<dbReference type="Pfam" id="PF23009">
    <property type="entry name" value="UBC_like"/>
    <property type="match status" value="1"/>
</dbReference>
<keyword evidence="11 14" id="KW-0863">Zinc-finger</keyword>
<dbReference type="GO" id="GO:0061630">
    <property type="term" value="F:ubiquitin protein ligase activity"/>
    <property type="evidence" value="ECO:0007669"/>
    <property type="project" value="UniProtKB-UniRule"/>
</dbReference>
<keyword evidence="9 15" id="KW-0479">Metal-binding</keyword>
<dbReference type="GO" id="GO:1990112">
    <property type="term" value="C:RQC complex"/>
    <property type="evidence" value="ECO:0007669"/>
    <property type="project" value="UniProtKB-UniRule"/>
</dbReference>
<proteinExistence type="inferred from homology"/>
<dbReference type="CDD" id="cd16491">
    <property type="entry name" value="RING-CH-C4HC3_LTN1"/>
    <property type="match status" value="1"/>
</dbReference>
<organism evidence="18 19">
    <name type="scientific">Tagetes erecta</name>
    <name type="common">African marigold</name>
    <dbReference type="NCBI Taxonomy" id="13708"/>
    <lineage>
        <taxon>Eukaryota</taxon>
        <taxon>Viridiplantae</taxon>
        <taxon>Streptophyta</taxon>
        <taxon>Embryophyta</taxon>
        <taxon>Tracheophyta</taxon>
        <taxon>Spermatophyta</taxon>
        <taxon>Magnoliopsida</taxon>
        <taxon>eudicotyledons</taxon>
        <taxon>Gunneridae</taxon>
        <taxon>Pentapetalae</taxon>
        <taxon>asterids</taxon>
        <taxon>campanulids</taxon>
        <taxon>Asterales</taxon>
        <taxon>Asteraceae</taxon>
        <taxon>Asteroideae</taxon>
        <taxon>Heliantheae alliance</taxon>
        <taxon>Tageteae</taxon>
        <taxon>Tagetes</taxon>
    </lineage>
</organism>
<comment type="similarity">
    <text evidence="4 15">Belongs to the LTN1 family.</text>
</comment>
<dbReference type="InterPro" id="IPR054476">
    <property type="entry name" value="Ltn1_N"/>
</dbReference>
<evidence type="ECO:0000256" key="3">
    <source>
        <dbReference type="ARBA" id="ARBA00004906"/>
    </source>
</evidence>
<comment type="caution">
    <text evidence="18">The sequence shown here is derived from an EMBL/GenBank/DDBJ whole genome shotgun (WGS) entry which is preliminary data.</text>
</comment>
<dbReference type="InterPro" id="IPR054478">
    <property type="entry name" value="LTN1_UBC"/>
</dbReference>
<keyword evidence="12 15" id="KW-0833">Ubl conjugation pathway</keyword>
<evidence type="ECO:0000256" key="4">
    <source>
        <dbReference type="ARBA" id="ARBA00007997"/>
    </source>
</evidence>
<keyword evidence="8 15" id="KW-0808">Transferase</keyword>
<comment type="pathway">
    <text evidence="3 15">Protein modification; protein ubiquitination.</text>
</comment>
<keyword evidence="19" id="KW-1185">Reference proteome</keyword>
<dbReference type="InterPro" id="IPR016024">
    <property type="entry name" value="ARM-type_fold"/>
</dbReference>
<dbReference type="PROSITE" id="PS50089">
    <property type="entry name" value="ZF_RING_2"/>
    <property type="match status" value="1"/>
</dbReference>
<protein>
    <recommendedName>
        <fullName evidence="6 15">E3 ubiquitin-protein ligase listerin</fullName>
        <ecNumber evidence="5 15">2.3.2.27</ecNumber>
    </recommendedName>
    <alternativeName>
        <fullName evidence="15">RING-type E3 ubiquitin transferase listerin</fullName>
    </alternativeName>
</protein>
<dbReference type="Pfam" id="PF22999">
    <property type="entry name" value="LTN1_E3_ligase_6th"/>
    <property type="match status" value="1"/>
</dbReference>
<dbReference type="GO" id="GO:0008270">
    <property type="term" value="F:zinc ion binding"/>
    <property type="evidence" value="ECO:0007669"/>
    <property type="project" value="UniProtKB-KW"/>
</dbReference>
<comment type="catalytic activity">
    <reaction evidence="1 15">
        <text>S-ubiquitinyl-[E2 ubiquitin-conjugating enzyme]-L-cysteine + [acceptor protein]-L-lysine = [E2 ubiquitin-conjugating enzyme]-L-cysteine + N(6)-ubiquitinyl-[acceptor protein]-L-lysine.</text>
        <dbReference type="EC" id="2.3.2.27"/>
    </reaction>
</comment>
<evidence type="ECO:0000313" key="18">
    <source>
        <dbReference type="EMBL" id="KAK1427984.1"/>
    </source>
</evidence>
<dbReference type="PANTHER" id="PTHR12389">
    <property type="entry name" value="ZINC FINGER PROTEIN 294"/>
    <property type="match status" value="1"/>
</dbReference>
<evidence type="ECO:0000256" key="7">
    <source>
        <dbReference type="ARBA" id="ARBA00022490"/>
    </source>
</evidence>
<dbReference type="Gene3D" id="1.25.10.10">
    <property type="entry name" value="Leucine-rich Repeat Variant"/>
    <property type="match status" value="1"/>
</dbReference>
<dbReference type="GO" id="GO:0072344">
    <property type="term" value="P:rescue of stalled ribosome"/>
    <property type="evidence" value="ECO:0007669"/>
    <property type="project" value="UniProtKB-UniRule"/>
</dbReference>
<dbReference type="EMBL" id="JAUHHV010000004">
    <property type="protein sequence ID" value="KAK1427984.1"/>
    <property type="molecule type" value="Genomic_DNA"/>
</dbReference>
<evidence type="ECO:0000256" key="1">
    <source>
        <dbReference type="ARBA" id="ARBA00000900"/>
    </source>
</evidence>
<dbReference type="GO" id="GO:0005829">
    <property type="term" value="C:cytosol"/>
    <property type="evidence" value="ECO:0007669"/>
    <property type="project" value="UniProtKB-SubCell"/>
</dbReference>
<keyword evidence="7" id="KW-0963">Cytoplasm</keyword>
<evidence type="ECO:0000313" key="19">
    <source>
        <dbReference type="Proteomes" id="UP001229421"/>
    </source>
</evidence>
<dbReference type="Proteomes" id="UP001229421">
    <property type="component" value="Unassembled WGS sequence"/>
</dbReference>
<evidence type="ECO:0000256" key="14">
    <source>
        <dbReference type="PROSITE-ProRule" id="PRU00175"/>
    </source>
</evidence>
<evidence type="ECO:0000256" key="16">
    <source>
        <dbReference type="SAM" id="MobiDB-lite"/>
    </source>
</evidence>
<evidence type="ECO:0000256" key="11">
    <source>
        <dbReference type="ARBA" id="ARBA00022771"/>
    </source>
</evidence>
<gene>
    <name evidence="18" type="ORF">QVD17_16780</name>
</gene>
<evidence type="ECO:0000256" key="5">
    <source>
        <dbReference type="ARBA" id="ARBA00012483"/>
    </source>
</evidence>
<dbReference type="GO" id="GO:1990116">
    <property type="term" value="P:ribosome-associated ubiquitin-dependent protein catabolic process"/>
    <property type="evidence" value="ECO:0007669"/>
    <property type="project" value="UniProtKB-UniRule"/>
</dbReference>
<dbReference type="Gene3D" id="3.30.40.10">
    <property type="entry name" value="Zinc/RING finger domain, C3HC4 (zinc finger)"/>
    <property type="match status" value="1"/>
</dbReference>
<dbReference type="SUPFAM" id="SSF48371">
    <property type="entry name" value="ARM repeat"/>
    <property type="match status" value="1"/>
</dbReference>
<evidence type="ECO:0000256" key="13">
    <source>
        <dbReference type="ARBA" id="ARBA00022833"/>
    </source>
</evidence>
<dbReference type="InterPro" id="IPR039804">
    <property type="entry name" value="RING-CH-C4HC3_LTN1"/>
</dbReference>
<accession>A0AAD8P0W7</accession>
<evidence type="ECO:0000256" key="15">
    <source>
        <dbReference type="RuleBase" id="RU367090"/>
    </source>
</evidence>
<dbReference type="InterPro" id="IPR011989">
    <property type="entry name" value="ARM-like"/>
</dbReference>
<evidence type="ECO:0000256" key="6">
    <source>
        <dbReference type="ARBA" id="ARBA00017157"/>
    </source>
</evidence>
<feature type="domain" description="RING-type" evidence="17">
    <location>
        <begin position="1787"/>
        <end position="1834"/>
    </location>
</feature>
<evidence type="ECO:0000256" key="12">
    <source>
        <dbReference type="ARBA" id="ARBA00022786"/>
    </source>
</evidence>
<keyword evidence="10" id="KW-0677">Repeat</keyword>
<dbReference type="Pfam" id="PF13639">
    <property type="entry name" value="zf-RING_2"/>
    <property type="match status" value="1"/>
</dbReference>
<comment type="subcellular location">
    <subcellularLocation>
        <location evidence="2">Cytoplasm</location>
        <location evidence="2">Cytosol</location>
    </subcellularLocation>
</comment>